<accession>A0ABU7G469</accession>
<reference evidence="6" key="1">
    <citation type="submission" date="2023-07" db="EMBL/GenBank/DDBJ databases">
        <title>Draft genome sequence of Agarivorans aestuarii strain ZMCS4, a CAZymes producing bacteria isolated from the marine brown algae Clodostephus spongiosus.</title>
        <authorList>
            <person name="Lorente B."/>
            <person name="Cabral C."/>
            <person name="Frias J."/>
            <person name="Faria J."/>
            <person name="Toubarro D."/>
        </authorList>
    </citation>
    <scope>NUCLEOTIDE SEQUENCE [LARGE SCALE GENOMIC DNA]</scope>
    <source>
        <strain evidence="6">ZMCS4</strain>
    </source>
</reference>
<keyword evidence="3" id="KW-0411">Iron-sulfur</keyword>
<dbReference type="PROSITE" id="PS00198">
    <property type="entry name" value="4FE4S_FER_1"/>
    <property type="match status" value="1"/>
</dbReference>
<dbReference type="Proteomes" id="UP001310248">
    <property type="component" value="Unassembled WGS sequence"/>
</dbReference>
<dbReference type="SUPFAM" id="SSF54862">
    <property type="entry name" value="4Fe-4S ferredoxins"/>
    <property type="match status" value="1"/>
</dbReference>
<evidence type="ECO:0000256" key="2">
    <source>
        <dbReference type="ARBA" id="ARBA00023004"/>
    </source>
</evidence>
<keyword evidence="2" id="KW-0408">Iron</keyword>
<evidence type="ECO:0000313" key="6">
    <source>
        <dbReference type="Proteomes" id="UP001310248"/>
    </source>
</evidence>
<evidence type="ECO:0000313" key="5">
    <source>
        <dbReference type="EMBL" id="MEE1673270.1"/>
    </source>
</evidence>
<dbReference type="InterPro" id="IPR017900">
    <property type="entry name" value="4Fe4S_Fe_S_CS"/>
</dbReference>
<protein>
    <submittedName>
        <fullName evidence="5">4Fe-4S dicluster domain-containing protein</fullName>
    </submittedName>
</protein>
<proteinExistence type="predicted"/>
<dbReference type="EMBL" id="JAYDYW010000004">
    <property type="protein sequence ID" value="MEE1673270.1"/>
    <property type="molecule type" value="Genomic_DNA"/>
</dbReference>
<evidence type="ECO:0000259" key="4">
    <source>
        <dbReference type="PROSITE" id="PS51379"/>
    </source>
</evidence>
<gene>
    <name evidence="5" type="ORF">SNR37_002684</name>
</gene>
<comment type="caution">
    <text evidence="5">The sequence shown here is derived from an EMBL/GenBank/DDBJ whole genome shotgun (WGS) entry which is preliminary data.</text>
</comment>
<organism evidence="5 6">
    <name type="scientific">Agarivorans aestuarii</name>
    <dbReference type="NCBI Taxonomy" id="1563703"/>
    <lineage>
        <taxon>Bacteria</taxon>
        <taxon>Pseudomonadati</taxon>
        <taxon>Pseudomonadota</taxon>
        <taxon>Gammaproteobacteria</taxon>
        <taxon>Alteromonadales</taxon>
        <taxon>Alteromonadaceae</taxon>
        <taxon>Agarivorans</taxon>
    </lineage>
</organism>
<keyword evidence="6" id="KW-1185">Reference proteome</keyword>
<evidence type="ECO:0000256" key="3">
    <source>
        <dbReference type="ARBA" id="ARBA00023014"/>
    </source>
</evidence>
<keyword evidence="1" id="KW-0479">Metal-binding</keyword>
<name>A0ABU7G469_9ALTE</name>
<dbReference type="Pfam" id="PF13237">
    <property type="entry name" value="Fer4_10"/>
    <property type="match status" value="1"/>
</dbReference>
<dbReference type="RefSeq" id="WP_163134446.1">
    <property type="nucleotide sequence ID" value="NZ_JAYDYW010000004.1"/>
</dbReference>
<feature type="domain" description="4Fe-4S ferredoxin-type" evidence="4">
    <location>
        <begin position="1"/>
        <end position="29"/>
    </location>
</feature>
<dbReference type="PROSITE" id="PS51379">
    <property type="entry name" value="4FE4S_FER_2"/>
    <property type="match status" value="1"/>
</dbReference>
<reference evidence="5 6" key="2">
    <citation type="submission" date="2023-12" db="EMBL/GenBank/DDBJ databases">
        <authorList>
            <consortium name="Cladostephus spongiosus"/>
            <person name="Lorente B."/>
            <person name="Cabral C."/>
            <person name="Frias J."/>
            <person name="Faria J."/>
            <person name="Toubarro D."/>
        </authorList>
    </citation>
    <scope>NUCLEOTIDE SEQUENCE [LARGE SCALE GENOMIC DNA]</scope>
    <source>
        <strain evidence="5 6">ZMCS4</strain>
    </source>
</reference>
<sequence length="87" mass="9108">MALTITKACIACYACKEVCPSKAIISDDKQFSVIAHRCDECANNLNGAQCAQICPVETAIVDAKGRALNPPGSLTGLPQDANVIELS</sequence>
<evidence type="ECO:0000256" key="1">
    <source>
        <dbReference type="ARBA" id="ARBA00022723"/>
    </source>
</evidence>
<dbReference type="Gene3D" id="3.30.70.20">
    <property type="match status" value="1"/>
</dbReference>
<dbReference type="InterPro" id="IPR017896">
    <property type="entry name" value="4Fe4S_Fe-S-bd"/>
</dbReference>